<dbReference type="PANTHER" id="PTHR43625:SF40">
    <property type="entry name" value="ALDO-KETO REDUCTASE YAKC [NADP(+)]"/>
    <property type="match status" value="1"/>
</dbReference>
<evidence type="ECO:0000313" key="4">
    <source>
        <dbReference type="Proteomes" id="UP001574673"/>
    </source>
</evidence>
<dbReference type="SUPFAM" id="SSF51430">
    <property type="entry name" value="NAD(P)-linked oxidoreductase"/>
    <property type="match status" value="1"/>
</dbReference>
<protein>
    <submittedName>
        <fullName evidence="3">Aldo/keto reductase</fullName>
    </submittedName>
</protein>
<keyword evidence="1" id="KW-0560">Oxidoreductase</keyword>
<evidence type="ECO:0000313" key="3">
    <source>
        <dbReference type="EMBL" id="MFA9949032.1"/>
    </source>
</evidence>
<name>A0ABV4UBI7_9RHOO</name>
<reference evidence="4" key="1">
    <citation type="submission" date="2024-06" db="EMBL/GenBank/DDBJ databases">
        <title>Radixoralia hellwigii gen. nov., sp nov., isolated from a root canal in the human oral cavity.</title>
        <authorList>
            <person name="Bartsch S."/>
            <person name="Wittmer A."/>
            <person name="Schulz A.-K."/>
            <person name="Neumann-Schaal M."/>
            <person name="Wolf J."/>
            <person name="Gronow S."/>
            <person name="Tennert C."/>
            <person name="Haecker G."/>
            <person name="Cieplik F."/>
            <person name="Al-Ahmad A."/>
        </authorList>
    </citation>
    <scope>NUCLEOTIDE SEQUENCE [LARGE SCALE GENOMIC DNA]</scope>
    <source>
        <strain evidence="4">Wk13</strain>
    </source>
</reference>
<proteinExistence type="predicted"/>
<sequence>MRTMKIGKSGVEASVVGIGSWAIGGDSMWGASDDAESIRTIHRARELGVTLLDTAPVYGFGHSEEVVGKALAGRRSQYVLSTKCGLRWDIQEGGLHMERDGARIVRNTRPEFIAQEIEASLRRLKTDYIDIYIVHWQAQPEYPCPIADTMGCLLRLKQQGKIRAIGASNLDEAHFREYVAAGQLDLIQEKYSMLDRDAGERLFGLCDEYGVTFQCYSPLERGILTGKITPESPVFMGLARRKIKWFAPENLAKIGALAEKWAPLCKKYACTMTQLVIGWTAAQGNGRNINVLCGARKAYQIEDNAKGGDVVLDATNIAAMRRDVEAIA</sequence>
<dbReference type="Proteomes" id="UP001574673">
    <property type="component" value="Unassembled WGS sequence"/>
</dbReference>
<evidence type="ECO:0000256" key="1">
    <source>
        <dbReference type="ARBA" id="ARBA00023002"/>
    </source>
</evidence>
<dbReference type="EMBL" id="JBEUWX010000001">
    <property type="protein sequence ID" value="MFA9949032.1"/>
    <property type="molecule type" value="Genomic_DNA"/>
</dbReference>
<dbReference type="InterPro" id="IPR020471">
    <property type="entry name" value="AKR"/>
</dbReference>
<dbReference type="InterPro" id="IPR023210">
    <property type="entry name" value="NADP_OxRdtase_dom"/>
</dbReference>
<dbReference type="Pfam" id="PF00248">
    <property type="entry name" value="Aldo_ket_red"/>
    <property type="match status" value="1"/>
</dbReference>
<dbReference type="InterPro" id="IPR050791">
    <property type="entry name" value="Aldo-Keto_reductase"/>
</dbReference>
<evidence type="ECO:0000259" key="2">
    <source>
        <dbReference type="Pfam" id="PF00248"/>
    </source>
</evidence>
<gene>
    <name evidence="3" type="ORF">ABCS64_01595</name>
</gene>
<comment type="caution">
    <text evidence="3">The sequence shown here is derived from an EMBL/GenBank/DDBJ whole genome shotgun (WGS) entry which is preliminary data.</text>
</comment>
<organism evidence="3 4">
    <name type="scientific">Dentiradicibacter hellwigii</name>
    <dbReference type="NCBI Taxonomy" id="3149053"/>
    <lineage>
        <taxon>Bacteria</taxon>
        <taxon>Pseudomonadati</taxon>
        <taxon>Pseudomonadota</taxon>
        <taxon>Betaproteobacteria</taxon>
        <taxon>Rhodocyclales</taxon>
        <taxon>Rhodocyclaceae</taxon>
        <taxon>Dentiradicibacter</taxon>
    </lineage>
</organism>
<keyword evidence="4" id="KW-1185">Reference proteome</keyword>
<dbReference type="Gene3D" id="3.20.20.100">
    <property type="entry name" value="NADP-dependent oxidoreductase domain"/>
    <property type="match status" value="1"/>
</dbReference>
<feature type="domain" description="NADP-dependent oxidoreductase" evidence="2">
    <location>
        <begin position="16"/>
        <end position="321"/>
    </location>
</feature>
<dbReference type="CDD" id="cd19149">
    <property type="entry name" value="AKR_AKR11B2"/>
    <property type="match status" value="1"/>
</dbReference>
<accession>A0ABV4UBI7</accession>
<dbReference type="InterPro" id="IPR036812">
    <property type="entry name" value="NAD(P)_OxRdtase_dom_sf"/>
</dbReference>
<dbReference type="PANTHER" id="PTHR43625">
    <property type="entry name" value="AFLATOXIN B1 ALDEHYDE REDUCTASE"/>
    <property type="match status" value="1"/>
</dbReference>
<dbReference type="PRINTS" id="PR00069">
    <property type="entry name" value="ALDKETRDTASE"/>
</dbReference>